<evidence type="ECO:0000256" key="2">
    <source>
        <dbReference type="ARBA" id="ARBA00022475"/>
    </source>
</evidence>
<sequence length="305" mass="34955">MFLLLIGVGILLLALAMRQPKKKRRYIEEFNRTILVNSVINETGQAVDIKSLTDKTWRQRMQDQWHNVHQQIGRYSYLKIALLMVVLYLAAVEINSRFFRGSLLLVVILTQVVGLICAYLWLQQREKQTFEAAFPDALNMLASAVSSGESIMHAIVYVGKSLDNAVGAEFKRMGERLQLGESPDEVLKKSCARFPYPAFHFFVITLRANMQRGGQLKAVITRLNRSMFDARALDKKKYALTAEARMSAKIVCAIPFIFLFFMQSMSPENYEFIMFNEQGRPILYYMLGSELIGMAIIWLLMKGVR</sequence>
<keyword evidence="3 6" id="KW-0812">Transmembrane</keyword>
<dbReference type="GO" id="GO:0005886">
    <property type="term" value="C:plasma membrane"/>
    <property type="evidence" value="ECO:0007669"/>
    <property type="project" value="UniProtKB-SubCell"/>
</dbReference>
<evidence type="ECO:0000256" key="6">
    <source>
        <dbReference type="SAM" id="Phobius"/>
    </source>
</evidence>
<dbReference type="InterPro" id="IPR018076">
    <property type="entry name" value="T2SS_GspF_dom"/>
</dbReference>
<evidence type="ECO:0000313" key="8">
    <source>
        <dbReference type="EMBL" id="NLS13077.1"/>
    </source>
</evidence>
<gene>
    <name evidence="8" type="ORF">HGP28_09265</name>
</gene>
<feature type="domain" description="Type II secretion system protein GspF" evidence="7">
    <location>
        <begin position="138"/>
        <end position="262"/>
    </location>
</feature>
<proteinExistence type="predicted"/>
<accession>A0A7X8TQG0</accession>
<feature type="transmembrane region" description="Helical" evidence="6">
    <location>
        <begin position="246"/>
        <end position="262"/>
    </location>
</feature>
<keyword evidence="2" id="KW-1003">Cell membrane</keyword>
<feature type="transmembrane region" description="Helical" evidence="6">
    <location>
        <begin position="103"/>
        <end position="122"/>
    </location>
</feature>
<feature type="transmembrane region" description="Helical" evidence="6">
    <location>
        <begin position="282"/>
        <end position="301"/>
    </location>
</feature>
<protein>
    <submittedName>
        <fullName evidence="8">Pilus assembly protein TadB</fullName>
    </submittedName>
</protein>
<organism evidence="8 9">
    <name type="scientific">Vibrio agarilyticus</name>
    <dbReference type="NCBI Taxonomy" id="2726741"/>
    <lineage>
        <taxon>Bacteria</taxon>
        <taxon>Pseudomonadati</taxon>
        <taxon>Pseudomonadota</taxon>
        <taxon>Gammaproteobacteria</taxon>
        <taxon>Vibrionales</taxon>
        <taxon>Vibrionaceae</taxon>
        <taxon>Vibrio</taxon>
    </lineage>
</organism>
<evidence type="ECO:0000256" key="4">
    <source>
        <dbReference type="ARBA" id="ARBA00022989"/>
    </source>
</evidence>
<reference evidence="8 9" key="1">
    <citation type="submission" date="2020-04" db="EMBL/GenBank/DDBJ databases">
        <title>Vibrio sp. SM6, a novel species isolated from seawater.</title>
        <authorList>
            <person name="Wang X."/>
        </authorList>
    </citation>
    <scope>NUCLEOTIDE SEQUENCE [LARGE SCALE GENOMIC DNA]</scope>
    <source>
        <strain evidence="8 9">SM6</strain>
    </source>
</reference>
<dbReference type="Proteomes" id="UP000535589">
    <property type="component" value="Unassembled WGS sequence"/>
</dbReference>
<keyword evidence="9" id="KW-1185">Reference proteome</keyword>
<dbReference type="RefSeq" id="WP_168836165.1">
    <property type="nucleotide sequence ID" value="NZ_JABAIK010000007.1"/>
</dbReference>
<evidence type="ECO:0000256" key="3">
    <source>
        <dbReference type="ARBA" id="ARBA00022692"/>
    </source>
</evidence>
<evidence type="ECO:0000259" key="7">
    <source>
        <dbReference type="Pfam" id="PF00482"/>
    </source>
</evidence>
<keyword evidence="5 6" id="KW-0472">Membrane</keyword>
<keyword evidence="4 6" id="KW-1133">Transmembrane helix</keyword>
<evidence type="ECO:0000256" key="5">
    <source>
        <dbReference type="ARBA" id="ARBA00023136"/>
    </source>
</evidence>
<dbReference type="PANTHER" id="PTHR35007">
    <property type="entry name" value="INTEGRAL MEMBRANE PROTEIN-RELATED"/>
    <property type="match status" value="1"/>
</dbReference>
<dbReference type="PANTHER" id="PTHR35007:SF2">
    <property type="entry name" value="PILUS ASSEMBLE PROTEIN"/>
    <property type="match status" value="1"/>
</dbReference>
<evidence type="ECO:0000313" key="9">
    <source>
        <dbReference type="Proteomes" id="UP000535589"/>
    </source>
</evidence>
<dbReference type="EMBL" id="JABAIK010000007">
    <property type="protein sequence ID" value="NLS13077.1"/>
    <property type="molecule type" value="Genomic_DNA"/>
</dbReference>
<comment type="caution">
    <text evidence="8">The sequence shown here is derived from an EMBL/GenBank/DDBJ whole genome shotgun (WGS) entry which is preliminary data.</text>
</comment>
<name>A0A7X8TQG0_9VIBR</name>
<dbReference type="AlphaFoldDB" id="A0A7X8TQG0"/>
<comment type="subcellular location">
    <subcellularLocation>
        <location evidence="1">Cell membrane</location>
        <topology evidence="1">Multi-pass membrane protein</topology>
    </subcellularLocation>
</comment>
<feature type="transmembrane region" description="Helical" evidence="6">
    <location>
        <begin position="75"/>
        <end position="91"/>
    </location>
</feature>
<dbReference type="Pfam" id="PF00482">
    <property type="entry name" value="T2SSF"/>
    <property type="match status" value="1"/>
</dbReference>
<evidence type="ECO:0000256" key="1">
    <source>
        <dbReference type="ARBA" id="ARBA00004651"/>
    </source>
</evidence>